<feature type="transmembrane region" description="Helical" evidence="9">
    <location>
        <begin position="1247"/>
        <end position="1266"/>
    </location>
</feature>
<dbReference type="PRINTS" id="PR00171">
    <property type="entry name" value="SUGRTRNSPORT"/>
</dbReference>
<evidence type="ECO:0000256" key="7">
    <source>
        <dbReference type="ARBA" id="ARBA00049119"/>
    </source>
</evidence>
<name>A0A8H3GHT1_9AGAM</name>
<evidence type="ECO:0000256" key="8">
    <source>
        <dbReference type="SAM" id="MobiDB-lite"/>
    </source>
</evidence>
<dbReference type="InterPro" id="IPR036259">
    <property type="entry name" value="MFS_trans_sf"/>
</dbReference>
<dbReference type="InterPro" id="IPR005829">
    <property type="entry name" value="Sugar_transporter_CS"/>
</dbReference>
<evidence type="ECO:0000313" key="12">
    <source>
        <dbReference type="Proteomes" id="UP000663853"/>
    </source>
</evidence>
<dbReference type="PANTHER" id="PTHR48022:SF11">
    <property type="entry name" value="MONOSACCHARIDE TRANSPORTER (HXT8), PUTATIVE (AFU_ORTHOLOGUE AFUA_2G08120)-RELATED"/>
    <property type="match status" value="1"/>
</dbReference>
<feature type="domain" description="Major facilitator superfamily (MFS) profile" evidence="10">
    <location>
        <begin position="836"/>
        <end position="1270"/>
    </location>
</feature>
<dbReference type="InterPro" id="IPR011990">
    <property type="entry name" value="TPR-like_helical_dom_sf"/>
</dbReference>
<dbReference type="GO" id="GO:0005351">
    <property type="term" value="F:carbohydrate:proton symporter activity"/>
    <property type="evidence" value="ECO:0007669"/>
    <property type="project" value="TreeGrafter"/>
</dbReference>
<protein>
    <recommendedName>
        <fullName evidence="10">Major facilitator superfamily (MFS) profile domain-containing protein</fullName>
    </recommendedName>
</protein>
<dbReference type="Gene3D" id="1.20.1250.20">
    <property type="entry name" value="MFS general substrate transporter like domains"/>
    <property type="match status" value="1"/>
</dbReference>
<feature type="transmembrane region" description="Helical" evidence="9">
    <location>
        <begin position="1176"/>
        <end position="1196"/>
    </location>
</feature>
<keyword evidence="5 9" id="KW-1133">Transmembrane helix</keyword>
<evidence type="ECO:0000256" key="6">
    <source>
        <dbReference type="ARBA" id="ARBA00023136"/>
    </source>
</evidence>
<dbReference type="EMBL" id="CAJMXA010001035">
    <property type="protein sequence ID" value="CAE6449706.1"/>
    <property type="molecule type" value="Genomic_DNA"/>
</dbReference>
<feature type="compositionally biased region" description="Pro residues" evidence="8">
    <location>
        <begin position="191"/>
        <end position="204"/>
    </location>
</feature>
<evidence type="ECO:0000256" key="9">
    <source>
        <dbReference type="SAM" id="Phobius"/>
    </source>
</evidence>
<dbReference type="SUPFAM" id="SSF103473">
    <property type="entry name" value="MFS general substrate transporter"/>
    <property type="match status" value="1"/>
</dbReference>
<feature type="compositionally biased region" description="Pro residues" evidence="8">
    <location>
        <begin position="1"/>
        <end position="10"/>
    </location>
</feature>
<feature type="region of interest" description="Disordered" evidence="8">
    <location>
        <begin position="191"/>
        <end position="219"/>
    </location>
</feature>
<dbReference type="PROSITE" id="PS00217">
    <property type="entry name" value="SUGAR_TRANSPORT_2"/>
    <property type="match status" value="1"/>
</dbReference>
<feature type="compositionally biased region" description="Low complexity" evidence="8">
    <location>
        <begin position="626"/>
        <end position="635"/>
    </location>
</feature>
<dbReference type="GO" id="GO:0016020">
    <property type="term" value="C:membrane"/>
    <property type="evidence" value="ECO:0007669"/>
    <property type="project" value="UniProtKB-SubCell"/>
</dbReference>
<feature type="transmembrane region" description="Helical" evidence="9">
    <location>
        <begin position="1106"/>
        <end position="1128"/>
    </location>
</feature>
<dbReference type="InterPro" id="IPR006597">
    <property type="entry name" value="Sel1-like"/>
</dbReference>
<keyword evidence="4 9" id="KW-0812">Transmembrane</keyword>
<feature type="compositionally biased region" description="Low complexity" evidence="8">
    <location>
        <begin position="645"/>
        <end position="668"/>
    </location>
</feature>
<organism evidence="11 12">
    <name type="scientific">Rhizoctonia solani</name>
    <dbReference type="NCBI Taxonomy" id="456999"/>
    <lineage>
        <taxon>Eukaryota</taxon>
        <taxon>Fungi</taxon>
        <taxon>Dikarya</taxon>
        <taxon>Basidiomycota</taxon>
        <taxon>Agaricomycotina</taxon>
        <taxon>Agaricomycetes</taxon>
        <taxon>Cantharellales</taxon>
        <taxon>Ceratobasidiaceae</taxon>
        <taxon>Rhizoctonia</taxon>
    </lineage>
</organism>
<dbReference type="InterPro" id="IPR050360">
    <property type="entry name" value="MFS_Sugar_Transporters"/>
</dbReference>
<feature type="region of interest" description="Disordered" evidence="8">
    <location>
        <begin position="1"/>
        <end position="90"/>
    </location>
</feature>
<dbReference type="Pfam" id="PF08238">
    <property type="entry name" value="Sel1"/>
    <property type="match status" value="4"/>
</dbReference>
<feature type="region of interest" description="Disordered" evidence="8">
    <location>
        <begin position="115"/>
        <end position="147"/>
    </location>
</feature>
<evidence type="ECO:0000256" key="3">
    <source>
        <dbReference type="ARBA" id="ARBA00022448"/>
    </source>
</evidence>
<evidence type="ECO:0000313" key="11">
    <source>
        <dbReference type="EMBL" id="CAE6449706.1"/>
    </source>
</evidence>
<comment type="subcellular location">
    <subcellularLocation>
        <location evidence="1">Membrane</location>
        <topology evidence="1">Multi-pass membrane protein</topology>
    </subcellularLocation>
</comment>
<feature type="compositionally biased region" description="Basic and acidic residues" evidence="8">
    <location>
        <begin position="1313"/>
        <end position="1323"/>
    </location>
</feature>
<dbReference type="NCBIfam" id="TIGR00879">
    <property type="entry name" value="SP"/>
    <property type="match status" value="1"/>
</dbReference>
<dbReference type="InterPro" id="IPR005828">
    <property type="entry name" value="MFS_sugar_transport-like"/>
</dbReference>
<proteinExistence type="inferred from homology"/>
<comment type="similarity">
    <text evidence="2">Belongs to the major facilitator superfamily. Sugar transporter (TC 2.A.1.1) family.</text>
</comment>
<reference evidence="11" key="1">
    <citation type="submission" date="2021-01" db="EMBL/GenBank/DDBJ databases">
        <authorList>
            <person name="Kaushik A."/>
        </authorList>
    </citation>
    <scope>NUCLEOTIDE SEQUENCE</scope>
    <source>
        <strain evidence="11">AG6-10EEA</strain>
    </source>
</reference>
<dbReference type="PROSITE" id="PS50850">
    <property type="entry name" value="MFS"/>
    <property type="match status" value="1"/>
</dbReference>
<dbReference type="InterPro" id="IPR020846">
    <property type="entry name" value="MFS_dom"/>
</dbReference>
<dbReference type="SUPFAM" id="SSF81901">
    <property type="entry name" value="HCP-like"/>
    <property type="match status" value="2"/>
</dbReference>
<evidence type="ECO:0000256" key="2">
    <source>
        <dbReference type="ARBA" id="ARBA00010992"/>
    </source>
</evidence>
<dbReference type="InterPro" id="IPR003663">
    <property type="entry name" value="Sugar/inositol_transpt"/>
</dbReference>
<feature type="region of interest" description="Disordered" evidence="8">
    <location>
        <begin position="595"/>
        <end position="805"/>
    </location>
</feature>
<evidence type="ECO:0000256" key="4">
    <source>
        <dbReference type="ARBA" id="ARBA00022692"/>
    </source>
</evidence>
<feature type="compositionally biased region" description="Polar residues" evidence="8">
    <location>
        <begin position="678"/>
        <end position="687"/>
    </location>
</feature>
<dbReference type="SMART" id="SM00671">
    <property type="entry name" value="SEL1"/>
    <property type="match status" value="5"/>
</dbReference>
<dbReference type="Gene3D" id="1.25.40.10">
    <property type="entry name" value="Tetratricopeptide repeat domain"/>
    <property type="match status" value="1"/>
</dbReference>
<feature type="region of interest" description="Disordered" evidence="8">
    <location>
        <begin position="1291"/>
        <end position="1323"/>
    </location>
</feature>
<feature type="transmembrane region" description="Helical" evidence="9">
    <location>
        <begin position="1001"/>
        <end position="1020"/>
    </location>
</feature>
<feature type="compositionally biased region" description="Low complexity" evidence="8">
    <location>
        <begin position="205"/>
        <end position="215"/>
    </location>
</feature>
<comment type="catalytic activity">
    <reaction evidence="7">
        <text>myo-inositol(out) + H(+)(out) = myo-inositol(in) + H(+)(in)</text>
        <dbReference type="Rhea" id="RHEA:60364"/>
        <dbReference type="ChEBI" id="CHEBI:15378"/>
        <dbReference type="ChEBI" id="CHEBI:17268"/>
    </reaction>
</comment>
<sequence>MAAPPVPPRPMSARPDYFQDEYSGGQHPQRHDSTAPPIPPLPTNYRADTLSPHWGDPMPAPRPQKIMSNVPSDMAQTLEQGTQPPPPSFSMPVPSFSGGFAAPPPPPQGVNYGFRPPSAAPPQHPVSTAYPGPGGFAPQPPAPHHQATLSVTQPFDALSIGQPGFSPRQSSMMAPPTPRPLSFAVNIPPPATPLPQAPPAPAGSPVPTFAEQAPGPGQPPAIVAPMPTVSTLLAAESKISKPSHIIAWAKAVLALVDRLQPDADPSSPQPISDPVVARLANVAIQHVVSFASVWQPGNREAVPPHVAEALYLRGTLEASGAFPEKIPRDQRSAFRDFNEAGRQGYKAGWFKIGRDYESVKDMARAREVFERGAALKETSCIYRLGMAHLLGQLGFTANPAVAIPLLQEAADISNIDVPQPAYVFGMLLLGEFAHVELPPALLAHTLPAPTPANPHPRASEARRRIERSAFLGYGPALYKIGWAYEHAKMGCTYDPLLSVQYYSAASQHGEGEADMSLSKWFLCGSEGFFDKDENLAVVFAEKAANRKLATGMFAMGYYNEVGVGVKADRTEAIKWYQKAAAAGNTEAAGRLTALSAPDSAPLSRAEHETLTDSRLVRRHTKAKDTAAAAGRVAQAKGEEDRKAMEGAAHAAADANAGQPARRPGQLPLPGGGMKTPPRMTSPSQGPATSPKRRPQAQGQVPGQVPPGQVPPGQVPGQGQGAGPGRFQHRYTLTDEGFQPPSSPQVSTPTTAPPRPQPQPSISVPPAAPVPAAPASAPAAPAPAPPSPTAPAASKPSGKKGPQTFAEMGFHSQPAEDKDCVIITIGVAIMRPYTVLCAIFVSVGSYLFGYDSGVMTTTIAQDSFKTYFDHPSQKIIGALVSTYIAGEAIGACFAAWSCDALGRRHTIAIAAATATVGTVIQAAAVHIGMLICGRIITGMAVGCMILTVPVYNSEISPPQHRGLLVGLSGQLIGMGSLVANWVGYASSYAPESAKDFRWRFPLAMQIPPGLIVFIGIWFLPYSPRWLITQGRESEAYSALKRLMGPDDENFEVEFNRMKEQIKLEKSKEVKSFSELWKQYRRRVLVSVAVQTCTSLSGVNVISYYQTILYAGVGITGKTVLLLSGAYGTLGPLVNLISLWKVDSWGRTRSLFWGAIGLVVDLTLVMVLTRFYAGTTNAVGQGFIIAFIFCYTVIYYLGFNSVTWIYGAEVLPVHIRSKGNALAAFSHFIFNIAVNQAAPTAFANIGYRFYALFIALNLCTAVIVWAYFPETKGLSLEEIGVLFGDEVVPESRLDPSTNNHLGRETEDLNPSKNLSTDHFEQIPKA</sequence>
<feature type="transmembrane region" description="Helical" evidence="9">
    <location>
        <begin position="962"/>
        <end position="981"/>
    </location>
</feature>
<dbReference type="PANTHER" id="PTHR48022">
    <property type="entry name" value="PLASTIDIC GLUCOSE TRANSPORTER 4"/>
    <property type="match status" value="1"/>
</dbReference>
<feature type="compositionally biased region" description="Basic and acidic residues" evidence="8">
    <location>
        <begin position="604"/>
        <end position="615"/>
    </location>
</feature>
<evidence type="ECO:0000259" key="10">
    <source>
        <dbReference type="PROSITE" id="PS50850"/>
    </source>
</evidence>
<keyword evidence="3" id="KW-0813">Transport</keyword>
<comment type="caution">
    <text evidence="11">The sequence shown here is derived from an EMBL/GenBank/DDBJ whole genome shotgun (WGS) entry which is preliminary data.</text>
</comment>
<evidence type="ECO:0000256" key="5">
    <source>
        <dbReference type="ARBA" id="ARBA00022989"/>
    </source>
</evidence>
<gene>
    <name evidence="11" type="ORF">RDB_LOCUS48259</name>
</gene>
<dbReference type="Pfam" id="PF00083">
    <property type="entry name" value="Sugar_tr"/>
    <property type="match status" value="1"/>
</dbReference>
<dbReference type="FunFam" id="1.20.1250.20:FF:000090">
    <property type="entry name" value="MFS sugar transporter, putative"/>
    <property type="match status" value="1"/>
</dbReference>
<dbReference type="Proteomes" id="UP000663853">
    <property type="component" value="Unassembled WGS sequence"/>
</dbReference>
<feature type="transmembrane region" description="Helical" evidence="9">
    <location>
        <begin position="907"/>
        <end position="928"/>
    </location>
</feature>
<feature type="transmembrane region" description="Helical" evidence="9">
    <location>
        <begin position="874"/>
        <end position="895"/>
    </location>
</feature>
<accession>A0A8H3GHT1</accession>
<feature type="transmembrane region" description="Helical" evidence="9">
    <location>
        <begin position="1149"/>
        <end position="1170"/>
    </location>
</feature>
<evidence type="ECO:0000256" key="1">
    <source>
        <dbReference type="ARBA" id="ARBA00004141"/>
    </source>
</evidence>
<feature type="compositionally biased region" description="Pro residues" evidence="8">
    <location>
        <begin position="703"/>
        <end position="713"/>
    </location>
</feature>
<feature type="transmembrane region" description="Helical" evidence="9">
    <location>
        <begin position="1217"/>
        <end position="1235"/>
    </location>
</feature>
<feature type="compositionally biased region" description="Pro residues" evidence="8">
    <location>
        <begin position="779"/>
        <end position="788"/>
    </location>
</feature>
<feature type="compositionally biased region" description="Polar residues" evidence="8">
    <location>
        <begin position="66"/>
        <end position="82"/>
    </location>
</feature>
<keyword evidence="6 9" id="KW-0472">Membrane</keyword>